<dbReference type="EMBL" id="BNEC01000003">
    <property type="protein sequence ID" value="GHI66544.1"/>
    <property type="molecule type" value="Genomic_DNA"/>
</dbReference>
<protein>
    <submittedName>
        <fullName evidence="1">Uncharacterized protein</fullName>
    </submittedName>
</protein>
<proteinExistence type="predicted"/>
<sequence>MTNIIAKHNFLDSKDPLHQLMASQDFLDLGSLLKVLRCNVMMNSDPPTPPAGFVLPSDSEDDIRALNNAGLTAYPARDFFEVQPRPAPTGFVADRWREIRYVDEELTRLVNYPNDRSDQPRLMVYGLGSMIKEQWTLKIVNFELQPALRESEFDWLAAGPFIYPVQCNPKDASNACVNADCPEGSACQVVEVEDRDPHCSNVCVCMTQD</sequence>
<evidence type="ECO:0000313" key="1">
    <source>
        <dbReference type="EMBL" id="GHI66544.1"/>
    </source>
</evidence>
<accession>A0ABQ3SEK4</accession>
<gene>
    <name evidence="1" type="ORF">Snoj_04620</name>
</gene>
<keyword evidence="2" id="KW-1185">Reference proteome</keyword>
<dbReference type="Proteomes" id="UP000613974">
    <property type="component" value="Unassembled WGS sequence"/>
</dbReference>
<comment type="caution">
    <text evidence="1">The sequence shown here is derived from an EMBL/GenBank/DDBJ whole genome shotgun (WGS) entry which is preliminary data.</text>
</comment>
<organism evidence="1 2">
    <name type="scientific">Streptomyces nojiriensis</name>
    <dbReference type="NCBI Taxonomy" id="66374"/>
    <lineage>
        <taxon>Bacteria</taxon>
        <taxon>Bacillati</taxon>
        <taxon>Actinomycetota</taxon>
        <taxon>Actinomycetes</taxon>
        <taxon>Kitasatosporales</taxon>
        <taxon>Streptomycetaceae</taxon>
        <taxon>Streptomyces</taxon>
    </lineage>
</organism>
<name>A0ABQ3SEK4_9ACTN</name>
<dbReference type="GeneID" id="95592914"/>
<dbReference type="RefSeq" id="WP_189745626.1">
    <property type="nucleotide sequence ID" value="NZ_BMRL01000018.1"/>
</dbReference>
<reference evidence="2" key="1">
    <citation type="submission" date="2023-07" db="EMBL/GenBank/DDBJ databases">
        <title>Whole genome shotgun sequence of Streptomyces nojiriensis NBRC 13794.</title>
        <authorList>
            <person name="Komaki H."/>
            <person name="Tamura T."/>
        </authorList>
    </citation>
    <scope>NUCLEOTIDE SEQUENCE [LARGE SCALE GENOMIC DNA]</scope>
    <source>
        <strain evidence="2">NBRC 13794</strain>
    </source>
</reference>
<evidence type="ECO:0000313" key="2">
    <source>
        <dbReference type="Proteomes" id="UP000613974"/>
    </source>
</evidence>